<dbReference type="Proteomes" id="UP000187323">
    <property type="component" value="Unassembled WGS sequence"/>
</dbReference>
<sequence>MNVLLYGLNPTRLNSPSLKIRKCESLDELKELTVVLSPDYLLVEESMASEAVSLISAEDAFCPIIVVCTEDSAHKTRYWSSQGATSVWTMLDWQDKLSELQVSPIMGIAKEEVLIPIPNNRFVMNDVSEETIVIAVGGIYEGAGSTHTALLVANFLAKNFKTKVALWEGGTRPCFRYLEYIQRGEVNNKSRFEINDVTYFSGIPSELAEAATENFRFFVMDLGSLNSDATFKLFNQAKVPILCASGAEWRMVELLQFCQRHSTTRQDRWKIVLPLASESSREETADCLKDRLVFSIPPHSDVYKTQLDSDQVLEGILGSVISGKKYKKKFGFFNM</sequence>
<organism evidence="1 2">
    <name type="scientific">Paenibacillus odorifer</name>
    <dbReference type="NCBI Taxonomy" id="189426"/>
    <lineage>
        <taxon>Bacteria</taxon>
        <taxon>Bacillati</taxon>
        <taxon>Bacillota</taxon>
        <taxon>Bacilli</taxon>
        <taxon>Bacillales</taxon>
        <taxon>Paenibacillaceae</taxon>
        <taxon>Paenibacillus</taxon>
    </lineage>
</organism>
<proteinExistence type="predicted"/>
<dbReference type="RefSeq" id="WP_076138893.1">
    <property type="nucleotide sequence ID" value="NZ_MPTN01000056.1"/>
</dbReference>
<reference evidence="1 2" key="1">
    <citation type="submission" date="2016-10" db="EMBL/GenBank/DDBJ databases">
        <title>Paenibacillus species isolates.</title>
        <authorList>
            <person name="Beno S.M."/>
        </authorList>
    </citation>
    <scope>NUCLEOTIDE SEQUENCE [LARGE SCALE GENOMIC DNA]</scope>
    <source>
        <strain evidence="1 2">FSL H7-0918</strain>
    </source>
</reference>
<evidence type="ECO:0000313" key="1">
    <source>
        <dbReference type="EMBL" id="OME10256.1"/>
    </source>
</evidence>
<evidence type="ECO:0000313" key="2">
    <source>
        <dbReference type="Proteomes" id="UP000187323"/>
    </source>
</evidence>
<name>A0AB36J3T0_9BACL</name>
<protein>
    <submittedName>
        <fullName evidence="1">Uncharacterized protein</fullName>
    </submittedName>
</protein>
<gene>
    <name evidence="1" type="ORF">BSK47_31025</name>
</gene>
<dbReference type="EMBL" id="MPTO01000050">
    <property type="protein sequence ID" value="OME10256.1"/>
    <property type="molecule type" value="Genomic_DNA"/>
</dbReference>
<comment type="caution">
    <text evidence="1">The sequence shown here is derived from an EMBL/GenBank/DDBJ whole genome shotgun (WGS) entry which is preliminary data.</text>
</comment>
<accession>A0AB36J3T0</accession>
<dbReference type="AlphaFoldDB" id="A0AB36J3T0"/>